<gene>
    <name evidence="2" type="ORF">CHLRE_13g603776v5</name>
</gene>
<accession>A0A2K3D1A7</accession>
<reference evidence="2 3" key="1">
    <citation type="journal article" date="2007" name="Science">
        <title>The Chlamydomonas genome reveals the evolution of key animal and plant functions.</title>
        <authorList>
            <person name="Merchant S.S."/>
            <person name="Prochnik S.E."/>
            <person name="Vallon O."/>
            <person name="Harris E.H."/>
            <person name="Karpowicz S.J."/>
            <person name="Witman G.B."/>
            <person name="Terry A."/>
            <person name="Salamov A."/>
            <person name="Fritz-Laylin L.K."/>
            <person name="Marechal-Drouard L."/>
            <person name="Marshall W.F."/>
            <person name="Qu L.H."/>
            <person name="Nelson D.R."/>
            <person name="Sanderfoot A.A."/>
            <person name="Spalding M.H."/>
            <person name="Kapitonov V.V."/>
            <person name="Ren Q."/>
            <person name="Ferris P."/>
            <person name="Lindquist E."/>
            <person name="Shapiro H."/>
            <person name="Lucas S.M."/>
            <person name="Grimwood J."/>
            <person name="Schmutz J."/>
            <person name="Cardol P."/>
            <person name="Cerutti H."/>
            <person name="Chanfreau G."/>
            <person name="Chen C.L."/>
            <person name="Cognat V."/>
            <person name="Croft M.T."/>
            <person name="Dent R."/>
            <person name="Dutcher S."/>
            <person name="Fernandez E."/>
            <person name="Fukuzawa H."/>
            <person name="Gonzalez-Ballester D."/>
            <person name="Gonzalez-Halphen D."/>
            <person name="Hallmann A."/>
            <person name="Hanikenne M."/>
            <person name="Hippler M."/>
            <person name="Inwood W."/>
            <person name="Jabbari K."/>
            <person name="Kalanon M."/>
            <person name="Kuras R."/>
            <person name="Lefebvre P.A."/>
            <person name="Lemaire S.D."/>
            <person name="Lobanov A.V."/>
            <person name="Lohr M."/>
            <person name="Manuell A."/>
            <person name="Meier I."/>
            <person name="Mets L."/>
            <person name="Mittag M."/>
            <person name="Mittelmeier T."/>
            <person name="Moroney J.V."/>
            <person name="Moseley J."/>
            <person name="Napoli C."/>
            <person name="Nedelcu A.M."/>
            <person name="Niyogi K."/>
            <person name="Novoselov S.V."/>
            <person name="Paulsen I.T."/>
            <person name="Pazour G."/>
            <person name="Purton S."/>
            <person name="Ral J.P."/>
            <person name="Riano-Pachon D.M."/>
            <person name="Riekhof W."/>
            <person name="Rymarquis L."/>
            <person name="Schroda M."/>
            <person name="Stern D."/>
            <person name="Umen J."/>
            <person name="Willows R."/>
            <person name="Wilson N."/>
            <person name="Zimmer S.L."/>
            <person name="Allmer J."/>
            <person name="Balk J."/>
            <person name="Bisova K."/>
            <person name="Chen C.J."/>
            <person name="Elias M."/>
            <person name="Gendler K."/>
            <person name="Hauser C."/>
            <person name="Lamb M.R."/>
            <person name="Ledford H."/>
            <person name="Long J.C."/>
            <person name="Minagawa J."/>
            <person name="Page M.D."/>
            <person name="Pan J."/>
            <person name="Pootakham W."/>
            <person name="Roje S."/>
            <person name="Rose A."/>
            <person name="Stahlberg E."/>
            <person name="Terauchi A.M."/>
            <person name="Yang P."/>
            <person name="Ball S."/>
            <person name="Bowler C."/>
            <person name="Dieckmann C.L."/>
            <person name="Gladyshev V.N."/>
            <person name="Green P."/>
            <person name="Jorgensen R."/>
            <person name="Mayfield S."/>
            <person name="Mueller-Roeber B."/>
            <person name="Rajamani S."/>
            <person name="Sayre R.T."/>
            <person name="Brokstein P."/>
            <person name="Dubchak I."/>
            <person name="Goodstein D."/>
            <person name="Hornick L."/>
            <person name="Huang Y.W."/>
            <person name="Jhaveri J."/>
            <person name="Luo Y."/>
            <person name="Martinez D."/>
            <person name="Ngau W.C."/>
            <person name="Otillar B."/>
            <person name="Poliakov A."/>
            <person name="Porter A."/>
            <person name="Szajkowski L."/>
            <person name="Werner G."/>
            <person name="Zhou K."/>
            <person name="Grigoriev I.V."/>
            <person name="Rokhsar D.S."/>
            <person name="Grossman A.R."/>
        </authorList>
    </citation>
    <scope>NUCLEOTIDE SEQUENCE [LARGE SCALE GENOMIC DNA]</scope>
    <source>
        <strain evidence="3">CC-503</strain>
    </source>
</reference>
<keyword evidence="1" id="KW-0472">Membrane</keyword>
<dbReference type="InParanoid" id="A0A2K3D1A7"/>
<dbReference type="AlphaFoldDB" id="A0A2K3D1A7"/>
<evidence type="ECO:0000313" key="3">
    <source>
        <dbReference type="Proteomes" id="UP000006906"/>
    </source>
</evidence>
<keyword evidence="3" id="KW-1185">Reference proteome</keyword>
<keyword evidence="1" id="KW-1133">Transmembrane helix</keyword>
<dbReference type="EMBL" id="CM008974">
    <property type="protein sequence ID" value="PNW74321.1"/>
    <property type="molecule type" value="Genomic_DNA"/>
</dbReference>
<name>A0A2K3D1A7_CHLRE</name>
<keyword evidence="1" id="KW-0812">Transmembrane</keyword>
<feature type="transmembrane region" description="Helical" evidence="1">
    <location>
        <begin position="17"/>
        <end position="46"/>
    </location>
</feature>
<proteinExistence type="predicted"/>
<protein>
    <submittedName>
        <fullName evidence="2">Uncharacterized protein</fullName>
    </submittedName>
</protein>
<dbReference type="RefSeq" id="XP_042917805.1">
    <property type="nucleotide sequence ID" value="XM_043069830.1"/>
</dbReference>
<dbReference type="KEGG" id="cre:CHLRE_13g603776v5"/>
<dbReference type="Gramene" id="PNW74321">
    <property type="protein sequence ID" value="PNW74321"/>
    <property type="gene ID" value="CHLRE_13g603776v5"/>
</dbReference>
<organism evidence="2 3">
    <name type="scientific">Chlamydomonas reinhardtii</name>
    <name type="common">Chlamydomonas smithii</name>
    <dbReference type="NCBI Taxonomy" id="3055"/>
    <lineage>
        <taxon>Eukaryota</taxon>
        <taxon>Viridiplantae</taxon>
        <taxon>Chlorophyta</taxon>
        <taxon>core chlorophytes</taxon>
        <taxon>Chlorophyceae</taxon>
        <taxon>CS clade</taxon>
        <taxon>Chlamydomonadales</taxon>
        <taxon>Chlamydomonadaceae</taxon>
        <taxon>Chlamydomonas</taxon>
    </lineage>
</organism>
<evidence type="ECO:0000256" key="1">
    <source>
        <dbReference type="SAM" id="Phobius"/>
    </source>
</evidence>
<sequence>MHHLVSKPPSSPIPGPILILFLICAPSSAISLILASMLCCISAGALDSTHSSRTRRTN</sequence>
<evidence type="ECO:0000313" key="2">
    <source>
        <dbReference type="EMBL" id="PNW74321.1"/>
    </source>
</evidence>
<dbReference type="Proteomes" id="UP000006906">
    <property type="component" value="Chromosome 13"/>
</dbReference>
<dbReference type="GeneID" id="66056105"/>